<dbReference type="EMBL" id="JACIEV010000007">
    <property type="protein sequence ID" value="MBB4154572.1"/>
    <property type="molecule type" value="Genomic_DNA"/>
</dbReference>
<dbReference type="Pfam" id="PF13302">
    <property type="entry name" value="Acetyltransf_3"/>
    <property type="match status" value="1"/>
</dbReference>
<dbReference type="GO" id="GO:0016747">
    <property type="term" value="F:acyltransferase activity, transferring groups other than amino-acyl groups"/>
    <property type="evidence" value="ECO:0007669"/>
    <property type="project" value="InterPro"/>
</dbReference>
<evidence type="ECO:0000259" key="1">
    <source>
        <dbReference type="PROSITE" id="PS51186"/>
    </source>
</evidence>
<dbReference type="AlphaFoldDB" id="A0A840FD58"/>
<evidence type="ECO:0000313" key="2">
    <source>
        <dbReference type="EMBL" id="MBB4154572.1"/>
    </source>
</evidence>
<dbReference type="SUPFAM" id="SSF55729">
    <property type="entry name" value="Acyl-CoA N-acyltransferases (Nat)"/>
    <property type="match status" value="1"/>
</dbReference>
<dbReference type="PANTHER" id="PTHR43792">
    <property type="entry name" value="GNAT FAMILY, PUTATIVE (AFU_ORTHOLOGUE AFUA_3G00765)-RELATED-RELATED"/>
    <property type="match status" value="1"/>
</dbReference>
<dbReference type="InterPro" id="IPR016181">
    <property type="entry name" value="Acyl_CoA_acyltransferase"/>
</dbReference>
<evidence type="ECO:0000313" key="3">
    <source>
        <dbReference type="Proteomes" id="UP000529795"/>
    </source>
</evidence>
<dbReference type="InterPro" id="IPR000182">
    <property type="entry name" value="GNAT_dom"/>
</dbReference>
<comment type="caution">
    <text evidence="2">The sequence shown here is derived from an EMBL/GenBank/DDBJ whole genome shotgun (WGS) entry which is preliminary data.</text>
</comment>
<keyword evidence="2" id="KW-0808">Transferase</keyword>
<dbReference type="PROSITE" id="PS51186">
    <property type="entry name" value="GNAT"/>
    <property type="match status" value="1"/>
</dbReference>
<dbReference type="Proteomes" id="UP000529795">
    <property type="component" value="Unassembled WGS sequence"/>
</dbReference>
<proteinExistence type="predicted"/>
<name>A0A840FD58_9SPHN</name>
<dbReference type="Gene3D" id="3.40.630.30">
    <property type="match status" value="1"/>
</dbReference>
<protein>
    <submittedName>
        <fullName evidence="2">RimJ/RimL family protein N-acetyltransferase</fullName>
    </submittedName>
</protein>
<reference evidence="2 3" key="1">
    <citation type="submission" date="2020-08" db="EMBL/GenBank/DDBJ databases">
        <title>Genomic Encyclopedia of Type Strains, Phase IV (KMG-IV): sequencing the most valuable type-strain genomes for metagenomic binning, comparative biology and taxonomic classification.</title>
        <authorList>
            <person name="Goeker M."/>
        </authorList>
    </citation>
    <scope>NUCLEOTIDE SEQUENCE [LARGE SCALE GENOMIC DNA]</scope>
    <source>
        <strain evidence="2 3">YC6723</strain>
    </source>
</reference>
<organism evidence="2 3">
    <name type="scientific">Sphingomonas jinjuensis</name>
    <dbReference type="NCBI Taxonomy" id="535907"/>
    <lineage>
        <taxon>Bacteria</taxon>
        <taxon>Pseudomonadati</taxon>
        <taxon>Pseudomonadota</taxon>
        <taxon>Alphaproteobacteria</taxon>
        <taxon>Sphingomonadales</taxon>
        <taxon>Sphingomonadaceae</taxon>
        <taxon>Sphingomonas</taxon>
    </lineage>
</organism>
<dbReference type="InterPro" id="IPR051531">
    <property type="entry name" value="N-acetyltransferase"/>
</dbReference>
<sequence>MTGQALGQPCFATERLAMRPMTVGDAEALHELYRDVDAMRWWSSPPHASLADTVDYVTARLGSASWRGWVMTVKGDDTAIGTLGASETKPGVFEIGYSLVPRHAGRGYAREGVARLVELLFSDGGARRLWADIDPDNAPSRALVERLGFQLEGRLRALWETHIGVRDSVIYGLLADEWLAKG</sequence>
<feature type="domain" description="N-acetyltransferase" evidence="1">
    <location>
        <begin position="16"/>
        <end position="176"/>
    </location>
</feature>
<dbReference type="PANTHER" id="PTHR43792:SF1">
    <property type="entry name" value="N-ACETYLTRANSFERASE DOMAIN-CONTAINING PROTEIN"/>
    <property type="match status" value="1"/>
</dbReference>
<gene>
    <name evidence="2" type="ORF">GGQ80_002488</name>
</gene>
<keyword evidence="3" id="KW-1185">Reference proteome</keyword>
<dbReference type="RefSeq" id="WP_183985238.1">
    <property type="nucleotide sequence ID" value="NZ_JACIEV010000007.1"/>
</dbReference>
<accession>A0A840FD58</accession>